<keyword evidence="2" id="KW-1185">Reference proteome</keyword>
<evidence type="ECO:0000313" key="1">
    <source>
        <dbReference type="EMBL" id="GGL94597.1"/>
    </source>
</evidence>
<name>A0A917SSX2_9ACTN</name>
<reference evidence="1" key="1">
    <citation type="journal article" date="2014" name="Int. J. Syst. Evol. Microbiol.">
        <title>Complete genome sequence of Corynebacterium casei LMG S-19264T (=DSM 44701T), isolated from a smear-ripened cheese.</title>
        <authorList>
            <consortium name="US DOE Joint Genome Institute (JGI-PGF)"/>
            <person name="Walter F."/>
            <person name="Albersmeier A."/>
            <person name="Kalinowski J."/>
            <person name="Ruckert C."/>
        </authorList>
    </citation>
    <scope>NUCLEOTIDE SEQUENCE</scope>
    <source>
        <strain evidence="1">CGMCC 4.7308</strain>
    </source>
</reference>
<organism evidence="1 2">
    <name type="scientific">Nakamurella endophytica</name>
    <dbReference type="NCBI Taxonomy" id="1748367"/>
    <lineage>
        <taxon>Bacteria</taxon>
        <taxon>Bacillati</taxon>
        <taxon>Actinomycetota</taxon>
        <taxon>Actinomycetes</taxon>
        <taxon>Nakamurellales</taxon>
        <taxon>Nakamurellaceae</taxon>
        <taxon>Nakamurella</taxon>
    </lineage>
</organism>
<comment type="caution">
    <text evidence="1">The sequence shown here is derived from an EMBL/GenBank/DDBJ whole genome shotgun (WGS) entry which is preliminary data.</text>
</comment>
<evidence type="ECO:0000313" key="2">
    <source>
        <dbReference type="Proteomes" id="UP000655208"/>
    </source>
</evidence>
<accession>A0A917SSX2</accession>
<sequence>MCAAALAVAGCATLGSPGQSEGPSPDAVVAAWEGTLQHVPLPALIVTSSMPAQIGTWSVAEGGHNKLSLLSGRVVSGPDVARTPPPAAMTVTLPRTGGRRVGVITAEQAVAAIAASGSPDSSCDGDCTPVTLESPRLVLAPMKTTAGPVRLPAWTFQVRGSKVRISQVALAPAATVIPPELAGGRPAVAGSDWSARLIGRTAVAVTFVGGPEGDGPCGHRYTATVTESDRVVAVSVDEADHAEGSGVACSAIGARRTVTAELAGPLGRRLLVDGRTGQVVTVTN</sequence>
<protein>
    <submittedName>
        <fullName evidence="1">Uncharacterized protein</fullName>
    </submittedName>
</protein>
<reference evidence="1" key="2">
    <citation type="submission" date="2020-09" db="EMBL/GenBank/DDBJ databases">
        <authorList>
            <person name="Sun Q."/>
            <person name="Zhou Y."/>
        </authorList>
    </citation>
    <scope>NUCLEOTIDE SEQUENCE</scope>
    <source>
        <strain evidence="1">CGMCC 4.7308</strain>
    </source>
</reference>
<proteinExistence type="predicted"/>
<dbReference type="Proteomes" id="UP000655208">
    <property type="component" value="Unassembled WGS sequence"/>
</dbReference>
<dbReference type="EMBL" id="BMNA01000002">
    <property type="protein sequence ID" value="GGL94597.1"/>
    <property type="molecule type" value="Genomic_DNA"/>
</dbReference>
<dbReference type="AlphaFoldDB" id="A0A917SSX2"/>
<gene>
    <name evidence="1" type="ORF">GCM10011594_13000</name>
</gene>